<protein>
    <submittedName>
        <fullName evidence="2">Uncharacterized protein</fullName>
    </submittedName>
</protein>
<gene>
    <name evidence="2" type="ORF">PACLA_8A021141</name>
</gene>
<evidence type="ECO:0000313" key="3">
    <source>
        <dbReference type="Proteomes" id="UP001152795"/>
    </source>
</evidence>
<evidence type="ECO:0000313" key="2">
    <source>
        <dbReference type="EMBL" id="CAB3998676.1"/>
    </source>
</evidence>
<sequence>MSSIFLPWTKNRQHLAYPHTTTTCCHNNNTETDRADPSETNTSQTKGGGKKPVAKCKRPNNTEMQFSDDQNMYQRVRYLLESDDEDYDRAKVIKESISLYACVCVDVHSRFARIRKVIENKIGSECREKIRGTSLRAGSATKSTE</sequence>
<organism evidence="2 3">
    <name type="scientific">Paramuricea clavata</name>
    <name type="common">Red gorgonian</name>
    <name type="synonym">Violescent sea-whip</name>
    <dbReference type="NCBI Taxonomy" id="317549"/>
    <lineage>
        <taxon>Eukaryota</taxon>
        <taxon>Metazoa</taxon>
        <taxon>Cnidaria</taxon>
        <taxon>Anthozoa</taxon>
        <taxon>Octocorallia</taxon>
        <taxon>Malacalcyonacea</taxon>
        <taxon>Plexauridae</taxon>
        <taxon>Paramuricea</taxon>
    </lineage>
</organism>
<dbReference type="EMBL" id="CACRXK020003410">
    <property type="protein sequence ID" value="CAB3998676.1"/>
    <property type="molecule type" value="Genomic_DNA"/>
</dbReference>
<dbReference type="AlphaFoldDB" id="A0A6S7H724"/>
<accession>A0A6S7H724</accession>
<feature type="compositionally biased region" description="Polar residues" evidence="1">
    <location>
        <begin position="59"/>
        <end position="68"/>
    </location>
</feature>
<evidence type="ECO:0000256" key="1">
    <source>
        <dbReference type="SAM" id="MobiDB-lite"/>
    </source>
</evidence>
<proteinExistence type="predicted"/>
<reference evidence="2" key="1">
    <citation type="submission" date="2020-04" db="EMBL/GenBank/DDBJ databases">
        <authorList>
            <person name="Alioto T."/>
            <person name="Alioto T."/>
            <person name="Gomez Garrido J."/>
        </authorList>
    </citation>
    <scope>NUCLEOTIDE SEQUENCE</scope>
    <source>
        <strain evidence="2">A484AB</strain>
    </source>
</reference>
<feature type="region of interest" description="Disordered" evidence="1">
    <location>
        <begin position="28"/>
        <end position="68"/>
    </location>
</feature>
<name>A0A6S7H724_PARCT</name>
<keyword evidence="3" id="KW-1185">Reference proteome</keyword>
<dbReference type="Proteomes" id="UP001152795">
    <property type="component" value="Unassembled WGS sequence"/>
</dbReference>
<feature type="compositionally biased region" description="Basic residues" evidence="1">
    <location>
        <begin position="48"/>
        <end position="58"/>
    </location>
</feature>
<comment type="caution">
    <text evidence="2">The sequence shown here is derived from an EMBL/GenBank/DDBJ whole genome shotgun (WGS) entry which is preliminary data.</text>
</comment>